<dbReference type="SUPFAM" id="SSF52266">
    <property type="entry name" value="SGNH hydrolase"/>
    <property type="match status" value="1"/>
</dbReference>
<accession>A0A486RYE6</accession>
<dbReference type="InterPro" id="IPR036514">
    <property type="entry name" value="SGNH_hydro_sf"/>
</dbReference>
<dbReference type="EMBL" id="CAAHDA010000002">
    <property type="protein sequence ID" value="VGM06127.1"/>
    <property type="molecule type" value="Genomic_DNA"/>
</dbReference>
<reference evidence="1" key="1">
    <citation type="submission" date="2019-03" db="EMBL/GenBank/DDBJ databases">
        <authorList>
            <consortium name="Pathogen Informatics"/>
        </authorList>
    </citation>
    <scope>NUCLEOTIDE SEQUENCE</scope>
    <source>
        <strain evidence="1">5012STDY7626458</strain>
    </source>
</reference>
<protein>
    <submittedName>
        <fullName evidence="1">Flagellar biosynthesis, cell-distal portion of basal-body rod</fullName>
    </submittedName>
</protein>
<sequence>MAELNPPLGTTTPEIFLDNVKRADELVNGPAGTVDDRGGKPLDTWRQMMAKNDEVRQNLIPLSKQYMNEAAAQADIANIPVGSTTYVRSQDVWALADEYMNNGGTLQPTGRKMPSQELVNIMTDLFRATFSQNAPAGMSLAFMDERKNYSVGLDEAGRLLAGWIKANKAELKKLSADEFISSIISSSRLNIGNSALSVVADGNAVSVYDTLKRLCFAINKKGVLKSGKAEINNLTIASILGLPANASISTATFRDFVMAWRDTLNRPAVGIKKSGAFAAGKIEANHGEVKSLKAETLEVKAIISPEFLRYFNQSIYSRLPDIAHKIGYGQSLAAGVNTQALITIAALYTALRFIGGVRAQDGSGTSAENHAQLVPYVETYKNTDNGQAWETPMGASIRGWYELMIAENYGFNPDDLIILGSVPAEGGQPIDVLAAYPGKYMQRVFDDISYGYARAQELGKTYRPVAMYWMQGEADQTKGTTKADYQAIFDTMQQRIDAHASAVCGEEVHVPIFVYQFSSWINRTPNTAYPTIPMALLELAQTRENVYLTNPMYIHDYTDGAHLTARSSYIQGLYISVMEKRALIDGKAAKPLMPVSHQRQGRAATVWLNPVGRLSFDTSIVSDPGNYGFRLLHPDTRAIIPLTSLNIRYDAVTVSTAADIPAGAILQYAFHGGTTGQSPGRLTGPRGCLRDSQGDIISFTLNSEVIRMDNYCVMFEITL</sequence>
<evidence type="ECO:0000313" key="1">
    <source>
        <dbReference type="EMBL" id="VGM06127.1"/>
    </source>
</evidence>
<keyword evidence="1" id="KW-0966">Cell projection</keyword>
<dbReference type="GO" id="GO:0016788">
    <property type="term" value="F:hydrolase activity, acting on ester bonds"/>
    <property type="evidence" value="ECO:0007669"/>
    <property type="project" value="UniProtKB-ARBA"/>
</dbReference>
<keyword evidence="1" id="KW-0969">Cilium</keyword>
<organism evidence="1">
    <name type="scientific">Klebsiella pneumoniae</name>
    <dbReference type="NCBI Taxonomy" id="573"/>
    <lineage>
        <taxon>Bacteria</taxon>
        <taxon>Pseudomonadati</taxon>
        <taxon>Pseudomonadota</taxon>
        <taxon>Gammaproteobacteria</taxon>
        <taxon>Enterobacterales</taxon>
        <taxon>Enterobacteriaceae</taxon>
        <taxon>Klebsiella/Raoultella group</taxon>
        <taxon>Klebsiella</taxon>
        <taxon>Klebsiella pneumoniae complex</taxon>
    </lineage>
</organism>
<name>A0A486RYE6_KLEPN</name>
<keyword evidence="1" id="KW-0282">Flagellum</keyword>
<proteinExistence type="predicted"/>
<dbReference type="RefSeq" id="WP_227668769.1">
    <property type="nucleotide sequence ID" value="NZ_BAACAB010000013.1"/>
</dbReference>
<dbReference type="Gene3D" id="3.40.50.1110">
    <property type="entry name" value="SGNH hydrolase"/>
    <property type="match status" value="1"/>
</dbReference>
<dbReference type="AlphaFoldDB" id="A0A486RYE6"/>
<gene>
    <name evidence="1" type="ORF">SAMEA4873654_01919</name>
</gene>